<evidence type="ECO:0000313" key="2">
    <source>
        <dbReference type="EMBL" id="SPQ20070.1"/>
    </source>
</evidence>
<evidence type="ECO:0000313" key="3">
    <source>
        <dbReference type="Proteomes" id="UP000289323"/>
    </source>
</evidence>
<feature type="transmembrane region" description="Helical" evidence="1">
    <location>
        <begin position="324"/>
        <end position="345"/>
    </location>
</feature>
<reference evidence="2 3" key="1">
    <citation type="submission" date="2018-04" db="EMBL/GenBank/DDBJ databases">
        <authorList>
            <person name="Huttner S."/>
            <person name="Dainat J."/>
        </authorList>
    </citation>
    <scope>NUCLEOTIDE SEQUENCE [LARGE SCALE GENOMIC DNA]</scope>
</reference>
<sequence>MLSTVALAGGNALAKRLAAAAEEPRDWKLPPVTLFLFLGDIVLFLPVLVLINYTFNHVYTTLAAVEDPLPAYEALPMNDDGTPKPDDELAQRGRPITSSLRATYRLLCSLGSWRSNFRGLGYSAFIAFLMGLATLFFCMMPFIPNFIAPLLALLAASPLLTAWTHFVITAPTTRRFSGRIPPLRKVYLATWLPTLLAWLAAQASVMLPIALGRALGLSLRDPTAPDQFRSTPLTPSEAGMSVGLVALSVALHALLAVPADVALTRVRASLLPADQDTLVPFDRSFGGRVEPEVVSGKGFATFGAALATVPWRSWVRIYLLRVKVFALSMAVYPVMAAVVVVQILLLRQVCEPDGEDGAKAYKCY</sequence>
<keyword evidence="1" id="KW-0472">Membrane</keyword>
<dbReference type="EMBL" id="OUUZ01000003">
    <property type="protein sequence ID" value="SPQ20070.1"/>
    <property type="molecule type" value="Genomic_DNA"/>
</dbReference>
<feature type="transmembrane region" description="Helical" evidence="1">
    <location>
        <begin position="238"/>
        <end position="257"/>
    </location>
</feature>
<feature type="transmembrane region" description="Helical" evidence="1">
    <location>
        <begin position="188"/>
        <end position="211"/>
    </location>
</feature>
<accession>A0A3S4EZ87</accession>
<name>A0A3S4EZ87_9PEZI</name>
<dbReference type="AlphaFoldDB" id="A0A3S4EZ87"/>
<keyword evidence="1" id="KW-1133">Transmembrane helix</keyword>
<proteinExistence type="predicted"/>
<feature type="transmembrane region" description="Helical" evidence="1">
    <location>
        <begin position="149"/>
        <end position="168"/>
    </location>
</feature>
<evidence type="ECO:0000256" key="1">
    <source>
        <dbReference type="SAM" id="Phobius"/>
    </source>
</evidence>
<gene>
    <name evidence="2" type="ORF">TT172_LOCUS2489</name>
</gene>
<feature type="transmembrane region" description="Helical" evidence="1">
    <location>
        <begin position="120"/>
        <end position="143"/>
    </location>
</feature>
<dbReference type="Proteomes" id="UP000289323">
    <property type="component" value="Unassembled WGS sequence"/>
</dbReference>
<keyword evidence="1" id="KW-0812">Transmembrane</keyword>
<feature type="transmembrane region" description="Helical" evidence="1">
    <location>
        <begin position="30"/>
        <end position="51"/>
    </location>
</feature>
<organism evidence="2 3">
    <name type="scientific">Thermothielavioides terrestris</name>
    <dbReference type="NCBI Taxonomy" id="2587410"/>
    <lineage>
        <taxon>Eukaryota</taxon>
        <taxon>Fungi</taxon>
        <taxon>Dikarya</taxon>
        <taxon>Ascomycota</taxon>
        <taxon>Pezizomycotina</taxon>
        <taxon>Sordariomycetes</taxon>
        <taxon>Sordariomycetidae</taxon>
        <taxon>Sordariales</taxon>
        <taxon>Chaetomiaceae</taxon>
        <taxon>Thermothielavioides</taxon>
    </lineage>
</organism>
<protein>
    <submittedName>
        <fullName evidence="2">77edf0a4-18ca-43ce-9b87-7593ad02560f</fullName>
    </submittedName>
</protein>